<dbReference type="InterPro" id="IPR051259">
    <property type="entry name" value="rRNA_Methyltransferase"/>
</dbReference>
<evidence type="ECO:0000313" key="5">
    <source>
        <dbReference type="EMBL" id="AMS06579.1"/>
    </source>
</evidence>
<dbReference type="GO" id="GO:0008173">
    <property type="term" value="F:RNA methyltransferase activity"/>
    <property type="evidence" value="ECO:0007669"/>
    <property type="project" value="InterPro"/>
</dbReference>
<dbReference type="CDD" id="cd18095">
    <property type="entry name" value="SpoU-like_rRNA-MTase"/>
    <property type="match status" value="1"/>
</dbReference>
<reference evidence="5 8" key="2">
    <citation type="submission" date="2016-02" db="EMBL/GenBank/DDBJ databases">
        <title>Complete Genome Sequence of Propionibacterium acidipropionici ATCC 55737.</title>
        <authorList>
            <person name="Luna Flores C.H."/>
            <person name="Nielsen L.K."/>
            <person name="Marcellin E."/>
        </authorList>
    </citation>
    <scope>NUCLEOTIDE SEQUENCE [LARGE SCALE GENOMIC DNA]</scope>
    <source>
        <strain evidence="5 8">ATCC 55737</strain>
    </source>
</reference>
<dbReference type="Pfam" id="PF00588">
    <property type="entry name" value="SpoU_methylase"/>
    <property type="match status" value="1"/>
</dbReference>
<dbReference type="InterPro" id="IPR001537">
    <property type="entry name" value="SpoU_MeTrfase"/>
</dbReference>
<dbReference type="SMART" id="SM00967">
    <property type="entry name" value="SpoU_sub_bind"/>
    <property type="match status" value="1"/>
</dbReference>
<dbReference type="EMBL" id="CP015970">
    <property type="protein sequence ID" value="AOZ45365.1"/>
    <property type="molecule type" value="Genomic_DNA"/>
</dbReference>
<dbReference type="InterPro" id="IPR013123">
    <property type="entry name" value="SpoU_subst-bd"/>
</dbReference>
<dbReference type="PANTHER" id="PTHR43191:SF2">
    <property type="entry name" value="RRNA METHYLTRANSFERASE 3, MITOCHONDRIAL"/>
    <property type="match status" value="1"/>
</dbReference>
<gene>
    <name evidence="6" type="ORF">A8L58_00095</name>
    <name evidence="7" type="ORF">A8L58_16615</name>
    <name evidence="5" type="ORF">AXH35_15165</name>
</gene>
<dbReference type="InterPro" id="IPR029026">
    <property type="entry name" value="tRNA_m1G_MTases_N"/>
</dbReference>
<evidence type="ECO:0000313" key="7">
    <source>
        <dbReference type="EMBL" id="AOZ48021.1"/>
    </source>
</evidence>
<keyword evidence="9" id="KW-1185">Reference proteome</keyword>
<proteinExistence type="inferred from homology"/>
<dbReference type="SUPFAM" id="SSF55315">
    <property type="entry name" value="L30e-like"/>
    <property type="match status" value="1"/>
</dbReference>
<dbReference type="InterPro" id="IPR029028">
    <property type="entry name" value="Alpha/beta_knot_MTases"/>
</dbReference>
<accession>A0AAC9FCL6</accession>
<evidence type="ECO:0000256" key="1">
    <source>
        <dbReference type="ARBA" id="ARBA00007228"/>
    </source>
</evidence>
<keyword evidence="2 5" id="KW-0489">Methyltransferase</keyword>
<dbReference type="InterPro" id="IPR029064">
    <property type="entry name" value="Ribosomal_eL30-like_sf"/>
</dbReference>
<dbReference type="GO" id="GO:0006396">
    <property type="term" value="P:RNA processing"/>
    <property type="evidence" value="ECO:0007669"/>
    <property type="project" value="InterPro"/>
</dbReference>
<name>A0AAC9FCL6_9ACTN</name>
<dbReference type="GO" id="GO:0005737">
    <property type="term" value="C:cytoplasm"/>
    <property type="evidence" value="ECO:0007669"/>
    <property type="project" value="UniProtKB-ARBA"/>
</dbReference>
<reference evidence="6 9" key="1">
    <citation type="journal article" date="2016" name="Plant Dis.">
        <title>Improved production of propionic acid using genome shuffling.</title>
        <authorList>
            <person name="Luna-Flores C.H."/>
            <person name="Palfreyman R.W."/>
            <person name="Kromer J.O."/>
            <person name="Nielsen L.K."/>
            <person name="Marcellin E."/>
        </authorList>
    </citation>
    <scope>NUCLEOTIDE SEQUENCE [LARGE SCALE GENOMIC DNA]</scope>
    <source>
        <strain evidence="6 9">F3E8</strain>
    </source>
</reference>
<evidence type="ECO:0000256" key="2">
    <source>
        <dbReference type="ARBA" id="ARBA00022603"/>
    </source>
</evidence>
<dbReference type="SUPFAM" id="SSF75217">
    <property type="entry name" value="alpha/beta knot"/>
    <property type="match status" value="1"/>
</dbReference>
<dbReference type="Gene3D" id="3.30.1330.30">
    <property type="match status" value="1"/>
</dbReference>
<protein>
    <submittedName>
        <fullName evidence="5">rRNA methyltransferase</fullName>
    </submittedName>
</protein>
<dbReference type="AlphaFoldDB" id="A0AAC9FCL6"/>
<feature type="domain" description="RNA 2-O ribose methyltransferase substrate binding" evidence="4">
    <location>
        <begin position="35"/>
        <end position="107"/>
    </location>
</feature>
<dbReference type="Proteomes" id="UP000075221">
    <property type="component" value="Chromosome"/>
</dbReference>
<evidence type="ECO:0000256" key="3">
    <source>
        <dbReference type="ARBA" id="ARBA00022679"/>
    </source>
</evidence>
<evidence type="ECO:0000313" key="8">
    <source>
        <dbReference type="Proteomes" id="UP000075221"/>
    </source>
</evidence>
<keyword evidence="3" id="KW-0808">Transferase</keyword>
<dbReference type="GO" id="GO:0032259">
    <property type="term" value="P:methylation"/>
    <property type="evidence" value="ECO:0007669"/>
    <property type="project" value="UniProtKB-KW"/>
</dbReference>
<evidence type="ECO:0000259" key="4">
    <source>
        <dbReference type="SMART" id="SM00967"/>
    </source>
</evidence>
<dbReference type="PANTHER" id="PTHR43191">
    <property type="entry name" value="RRNA METHYLTRANSFERASE 3"/>
    <property type="match status" value="1"/>
</dbReference>
<dbReference type="Gene3D" id="3.40.1280.10">
    <property type="match status" value="1"/>
</dbReference>
<evidence type="ECO:0000313" key="6">
    <source>
        <dbReference type="EMBL" id="AOZ45365.1"/>
    </source>
</evidence>
<dbReference type="EMBL" id="CP015970">
    <property type="protein sequence ID" value="AOZ48021.1"/>
    <property type="molecule type" value="Genomic_DNA"/>
</dbReference>
<dbReference type="EMBL" id="CP014352">
    <property type="protein sequence ID" value="AMS06579.1"/>
    <property type="molecule type" value="Genomic_DNA"/>
</dbReference>
<evidence type="ECO:0000313" key="9">
    <source>
        <dbReference type="Proteomes" id="UP000178666"/>
    </source>
</evidence>
<dbReference type="InterPro" id="IPR053888">
    <property type="entry name" value="MRM3-like_sub_bind"/>
</dbReference>
<dbReference type="Pfam" id="PF22435">
    <property type="entry name" value="MRM3-like_sub_bind"/>
    <property type="match status" value="1"/>
</dbReference>
<dbReference type="Proteomes" id="UP000178666">
    <property type="component" value="Chromosome"/>
</dbReference>
<sequence length="277" mass="28840">MPDGPNAPAPISKSALRSARRLLSRRGREEAGAFLVEGSQAVREALGWKGRMSLLATSDPLRDQSFVRAAHDRGVRVVTLSEAEVSALSETVTSQGLFAVCSSVAGTELPALEHPGLVVICAQVRDPGNAGTVIRCADAFGAAAVVLTKGSVDPHNAKTVRASVGSVFHLPVISGVDLEDAVSWARAAGLQILAADGGGRSLDELAREGRLATPTAWLMGNEAWGLPDAERVLADQVVGVPMWGAAESLNLSTAAAVCLYTTASAQRRDKDRGTALR</sequence>
<dbReference type="GO" id="GO:0003723">
    <property type="term" value="F:RNA binding"/>
    <property type="evidence" value="ECO:0007669"/>
    <property type="project" value="InterPro"/>
</dbReference>
<dbReference type="RefSeq" id="WP_062820394.1">
    <property type="nucleotide sequence ID" value="NZ_CP014352.1"/>
</dbReference>
<organism evidence="5 8">
    <name type="scientific">Acidipropionibacterium acidipropionici</name>
    <dbReference type="NCBI Taxonomy" id="1748"/>
    <lineage>
        <taxon>Bacteria</taxon>
        <taxon>Bacillati</taxon>
        <taxon>Actinomycetota</taxon>
        <taxon>Actinomycetes</taxon>
        <taxon>Propionibacteriales</taxon>
        <taxon>Propionibacteriaceae</taxon>
        <taxon>Acidipropionibacterium</taxon>
    </lineage>
</organism>
<comment type="similarity">
    <text evidence="1">Belongs to the class IV-like SAM-binding methyltransferase superfamily. RNA methyltransferase TrmH family.</text>
</comment>